<dbReference type="Pfam" id="PF13960">
    <property type="entry name" value="DUF4218"/>
    <property type="match status" value="1"/>
</dbReference>
<dbReference type="InterPro" id="IPR004252">
    <property type="entry name" value="Probable_transposase_24"/>
</dbReference>
<feature type="region of interest" description="Disordered" evidence="1">
    <location>
        <begin position="437"/>
        <end position="470"/>
    </location>
</feature>
<reference evidence="3" key="1">
    <citation type="submission" date="2020-09" db="EMBL/GenBank/DDBJ databases">
        <title>Genome-Enabled Discovery of Anthraquinone Biosynthesis in Senna tora.</title>
        <authorList>
            <person name="Kang S.-H."/>
            <person name="Pandey R.P."/>
            <person name="Lee C.-M."/>
            <person name="Sim J.-S."/>
            <person name="Jeong J.-T."/>
            <person name="Choi B.-S."/>
            <person name="Jung M."/>
            <person name="Ginzburg D."/>
            <person name="Zhao K."/>
            <person name="Won S.Y."/>
            <person name="Oh T.-J."/>
            <person name="Yu Y."/>
            <person name="Kim N.-H."/>
            <person name="Lee O.R."/>
            <person name="Lee T.-H."/>
            <person name="Bashyal P."/>
            <person name="Kim T.-S."/>
            <person name="Lee W.-H."/>
            <person name="Kawkins C."/>
            <person name="Kim C.-K."/>
            <person name="Kim J.S."/>
            <person name="Ahn B.O."/>
            <person name="Rhee S.Y."/>
            <person name="Sohng J.K."/>
        </authorList>
    </citation>
    <scope>NUCLEOTIDE SEQUENCE</scope>
    <source>
        <tissue evidence="3">Leaf</tissue>
    </source>
</reference>
<dbReference type="Proteomes" id="UP000634136">
    <property type="component" value="Unassembled WGS sequence"/>
</dbReference>
<dbReference type="AlphaFoldDB" id="A0A834T056"/>
<dbReference type="Pfam" id="PF03004">
    <property type="entry name" value="Transposase_24"/>
    <property type="match status" value="1"/>
</dbReference>
<dbReference type="EMBL" id="JAAIUW010000010">
    <property type="protein sequence ID" value="KAF7811966.1"/>
    <property type="molecule type" value="Genomic_DNA"/>
</dbReference>
<comment type="caution">
    <text evidence="3">The sequence shown here is derived from an EMBL/GenBank/DDBJ whole genome shotgun (WGS) entry which is preliminary data.</text>
</comment>
<dbReference type="PANTHER" id="PTHR48258:SF3">
    <property type="entry name" value="FK506-BINDING PROTEIN 4-LIKE ISOFORM X1"/>
    <property type="match status" value="1"/>
</dbReference>
<feature type="domain" description="DUF4218" evidence="2">
    <location>
        <begin position="2"/>
        <end position="64"/>
    </location>
</feature>
<name>A0A834T056_9FABA</name>
<evidence type="ECO:0000313" key="4">
    <source>
        <dbReference type="Proteomes" id="UP000634136"/>
    </source>
</evidence>
<keyword evidence="4" id="KW-1185">Reference proteome</keyword>
<evidence type="ECO:0000259" key="2">
    <source>
        <dbReference type="Pfam" id="PF13960"/>
    </source>
</evidence>
<proteinExistence type="predicted"/>
<dbReference type="OrthoDB" id="1434681at2759"/>
<feature type="compositionally biased region" description="Polar residues" evidence="1">
    <location>
        <begin position="437"/>
        <end position="453"/>
    </location>
</feature>
<protein>
    <submittedName>
        <fullName evidence="3">Putative transposase, Ptta/En/Spm, plant</fullName>
    </submittedName>
</protein>
<evidence type="ECO:0000313" key="3">
    <source>
        <dbReference type="EMBL" id="KAF7811966.1"/>
    </source>
</evidence>
<organism evidence="3 4">
    <name type="scientific">Senna tora</name>
    <dbReference type="NCBI Taxonomy" id="362788"/>
    <lineage>
        <taxon>Eukaryota</taxon>
        <taxon>Viridiplantae</taxon>
        <taxon>Streptophyta</taxon>
        <taxon>Embryophyta</taxon>
        <taxon>Tracheophyta</taxon>
        <taxon>Spermatophyta</taxon>
        <taxon>Magnoliopsida</taxon>
        <taxon>eudicotyledons</taxon>
        <taxon>Gunneridae</taxon>
        <taxon>Pentapetalae</taxon>
        <taxon>rosids</taxon>
        <taxon>fabids</taxon>
        <taxon>Fabales</taxon>
        <taxon>Fabaceae</taxon>
        <taxon>Caesalpinioideae</taxon>
        <taxon>Cassia clade</taxon>
        <taxon>Senna</taxon>
    </lineage>
</organism>
<dbReference type="InterPro" id="IPR025452">
    <property type="entry name" value="DUF4218"/>
</dbReference>
<dbReference type="PANTHER" id="PTHR48258">
    <property type="entry name" value="DUF4218 DOMAIN-CONTAINING PROTEIN-RELATED"/>
    <property type="match status" value="1"/>
</dbReference>
<accession>A0A834T056</accession>
<sequence length="470" mass="53208">MICAIEIRASLIENLEVSVIDMMCKLEKIFPPSFFDVMEHLIMHLPYEAKTSMPPHKKCLTNKELKIAETYVLVNCTEMKPYLQQFEDSLRETNPNITNDEILKARDEKFHSWLKELVKQAQQIYCTKYPVSGSRVNGEWSAACKVRAKLFMDETLNSVGEVSNEFSTFDYYQDDDESLTIHDRTSEEEEINLLDAHSLMEEANVDELPNPMDAPHTDSCLILHANGSPLVAIPSASASPTNAKNSRDFACPSPELPGASTDHIPDSIESTVPHVGVDRTKDKYRFQSDNDRKMARDVWEKTCGDQYSDILTKHRVKMLDELKTKDITKLKGHGPSGIRAEVWDGLVDIWSTPEWQKKSEAAKRNRATVPDAMLHTGGSISFSAHKKKMEAEKNQKVSWRDVYHKTHKKKNGEFVFERSKNFAENLGIALLDKYGEESSSYPEVNQAPTPSSQCEERQSNLANDDADLGA</sequence>
<evidence type="ECO:0000256" key="1">
    <source>
        <dbReference type="SAM" id="MobiDB-lite"/>
    </source>
</evidence>
<gene>
    <name evidence="3" type="ORF">G2W53_032942</name>
</gene>